<protein>
    <recommendedName>
        <fullName evidence="2">Baseplate structural protein Gp9/Gp10 N-terminal domain-containing protein</fullName>
    </recommendedName>
</protein>
<feature type="domain" description="Baseplate structural protein Gp9/Gp10 N-terminal" evidence="2">
    <location>
        <begin position="3"/>
        <end position="40"/>
    </location>
</feature>
<gene>
    <name evidence="3" type="ORF">METZ01_LOCUS202250</name>
</gene>
<dbReference type="SUPFAM" id="SSF50017">
    <property type="entry name" value="gp9"/>
    <property type="match status" value="1"/>
</dbReference>
<evidence type="ECO:0000259" key="2">
    <source>
        <dbReference type="Pfam" id="PF07880"/>
    </source>
</evidence>
<dbReference type="InterPro" id="IPR036240">
    <property type="entry name" value="Gp9-like_sf"/>
</dbReference>
<evidence type="ECO:0000256" key="1">
    <source>
        <dbReference type="SAM" id="MobiDB-lite"/>
    </source>
</evidence>
<dbReference type="Pfam" id="PF07880">
    <property type="entry name" value="T4_gp9_10_N"/>
    <property type="match status" value="1"/>
</dbReference>
<organism evidence="3">
    <name type="scientific">marine metagenome</name>
    <dbReference type="NCBI Taxonomy" id="408172"/>
    <lineage>
        <taxon>unclassified sequences</taxon>
        <taxon>metagenomes</taxon>
        <taxon>ecological metagenomes</taxon>
    </lineage>
</organism>
<dbReference type="EMBL" id="UINC01044229">
    <property type="protein sequence ID" value="SVB49396.1"/>
    <property type="molecule type" value="Genomic_DNA"/>
</dbReference>
<evidence type="ECO:0000313" key="3">
    <source>
        <dbReference type="EMBL" id="SVB49396.1"/>
    </source>
</evidence>
<name>A0A382EF30_9ZZZZ</name>
<dbReference type="InterPro" id="IPR008987">
    <property type="entry name" value="Baseplate_struct_prot_Gp9/10_N"/>
</dbReference>
<proteinExistence type="predicted"/>
<accession>A0A382EF30</accession>
<dbReference type="AlphaFoldDB" id="A0A382EF30"/>
<dbReference type="GO" id="GO:0019076">
    <property type="term" value="P:viral release from host cell"/>
    <property type="evidence" value="ECO:0007669"/>
    <property type="project" value="InterPro"/>
</dbReference>
<sequence length="82" mass="8693">MARQEVNIGVEGNDGTGDSIRESFRKTNENFSELYAVFGQGGTIRFTALSDTPDELTANTIPLVNDAATAVQLVTLASNSAI</sequence>
<reference evidence="3" key="1">
    <citation type="submission" date="2018-05" db="EMBL/GenBank/DDBJ databases">
        <authorList>
            <person name="Lanie J.A."/>
            <person name="Ng W.-L."/>
            <person name="Kazmierczak K.M."/>
            <person name="Andrzejewski T.M."/>
            <person name="Davidsen T.M."/>
            <person name="Wayne K.J."/>
            <person name="Tettelin H."/>
            <person name="Glass J.I."/>
            <person name="Rusch D."/>
            <person name="Podicherti R."/>
            <person name="Tsui H.-C.T."/>
            <person name="Winkler M.E."/>
        </authorList>
    </citation>
    <scope>NUCLEOTIDE SEQUENCE</scope>
</reference>
<feature type="non-terminal residue" evidence="3">
    <location>
        <position position="1"/>
    </location>
</feature>
<feature type="region of interest" description="Disordered" evidence="1">
    <location>
        <begin position="1"/>
        <end position="20"/>
    </location>
</feature>
<feature type="non-terminal residue" evidence="3">
    <location>
        <position position="82"/>
    </location>
</feature>